<evidence type="ECO:0000313" key="3">
    <source>
        <dbReference type="Proteomes" id="UP001610335"/>
    </source>
</evidence>
<protein>
    <submittedName>
        <fullName evidence="2">Uncharacterized protein</fullName>
    </submittedName>
</protein>
<sequence>MIWPPETERVWGIDQRLATCVEVKTRRIIRRHRHACIGLGQSWALHFLIFLIRFGFAFAHPLLRSRAGGGKRRNFPKSKSSPRTPLLYRVADSVYYR</sequence>
<proteinExistence type="predicted"/>
<evidence type="ECO:0000256" key="1">
    <source>
        <dbReference type="SAM" id="Phobius"/>
    </source>
</evidence>
<reference evidence="2 3" key="1">
    <citation type="submission" date="2024-07" db="EMBL/GenBank/DDBJ databases">
        <title>Section-level genome sequencing and comparative genomics of Aspergillus sections Usti and Cavernicolus.</title>
        <authorList>
            <consortium name="Lawrence Berkeley National Laboratory"/>
            <person name="Nybo J.L."/>
            <person name="Vesth T.C."/>
            <person name="Theobald S."/>
            <person name="Frisvad J.C."/>
            <person name="Larsen T.O."/>
            <person name="Kjaerboelling I."/>
            <person name="Rothschild-Mancinelli K."/>
            <person name="Lyhne E.K."/>
            <person name="Kogle M.E."/>
            <person name="Barry K."/>
            <person name="Clum A."/>
            <person name="Na H."/>
            <person name="Ledsgaard L."/>
            <person name="Lin J."/>
            <person name="Lipzen A."/>
            <person name="Kuo A."/>
            <person name="Riley R."/>
            <person name="Mondo S."/>
            <person name="LaButti K."/>
            <person name="Haridas S."/>
            <person name="Pangalinan J."/>
            <person name="Salamov A.A."/>
            <person name="Simmons B.A."/>
            <person name="Magnuson J.K."/>
            <person name="Chen J."/>
            <person name="Drula E."/>
            <person name="Henrissat B."/>
            <person name="Wiebenga A."/>
            <person name="Lubbers R.J."/>
            <person name="Gomes A.C."/>
            <person name="Makela M.R."/>
            <person name="Stajich J."/>
            <person name="Grigoriev I.V."/>
            <person name="Mortensen U.H."/>
            <person name="De vries R.P."/>
            <person name="Baker S.E."/>
            <person name="Andersen M.R."/>
        </authorList>
    </citation>
    <scope>NUCLEOTIDE SEQUENCE [LARGE SCALE GENOMIC DNA]</scope>
    <source>
        <strain evidence="2 3">CBS 600.67</strain>
    </source>
</reference>
<feature type="transmembrane region" description="Helical" evidence="1">
    <location>
        <begin position="43"/>
        <end position="63"/>
    </location>
</feature>
<gene>
    <name evidence="2" type="ORF">BDW59DRAFT_136950</name>
</gene>
<keyword evidence="1" id="KW-0472">Membrane</keyword>
<evidence type="ECO:0000313" key="2">
    <source>
        <dbReference type="EMBL" id="KAL2834997.1"/>
    </source>
</evidence>
<accession>A0ABR4J4N1</accession>
<comment type="caution">
    <text evidence="2">The sequence shown here is derived from an EMBL/GenBank/DDBJ whole genome shotgun (WGS) entry which is preliminary data.</text>
</comment>
<organism evidence="2 3">
    <name type="scientific">Aspergillus cavernicola</name>
    <dbReference type="NCBI Taxonomy" id="176166"/>
    <lineage>
        <taxon>Eukaryota</taxon>
        <taxon>Fungi</taxon>
        <taxon>Dikarya</taxon>
        <taxon>Ascomycota</taxon>
        <taxon>Pezizomycotina</taxon>
        <taxon>Eurotiomycetes</taxon>
        <taxon>Eurotiomycetidae</taxon>
        <taxon>Eurotiales</taxon>
        <taxon>Aspergillaceae</taxon>
        <taxon>Aspergillus</taxon>
        <taxon>Aspergillus subgen. Nidulantes</taxon>
    </lineage>
</organism>
<keyword evidence="1" id="KW-1133">Transmembrane helix</keyword>
<keyword evidence="3" id="KW-1185">Reference proteome</keyword>
<name>A0ABR4J4N1_9EURO</name>
<dbReference type="EMBL" id="JBFXLS010000001">
    <property type="protein sequence ID" value="KAL2834997.1"/>
    <property type="molecule type" value="Genomic_DNA"/>
</dbReference>
<keyword evidence="1" id="KW-0812">Transmembrane</keyword>
<dbReference type="Proteomes" id="UP001610335">
    <property type="component" value="Unassembled WGS sequence"/>
</dbReference>